<name>A0A9P0W190_9ASCO</name>
<dbReference type="SUPFAM" id="SSF52777">
    <property type="entry name" value="CoA-dependent acyltransferases"/>
    <property type="match status" value="1"/>
</dbReference>
<evidence type="ECO:0000313" key="2">
    <source>
        <dbReference type="Proteomes" id="UP000837801"/>
    </source>
</evidence>
<gene>
    <name evidence="1" type="ORF">CLIB1423_35S00122</name>
</gene>
<evidence type="ECO:0008006" key="3">
    <source>
        <dbReference type="Google" id="ProtNLM"/>
    </source>
</evidence>
<dbReference type="Proteomes" id="UP000837801">
    <property type="component" value="Unassembled WGS sequence"/>
</dbReference>
<dbReference type="OrthoDB" id="2150604at2759"/>
<comment type="caution">
    <text evidence="1">The sequence shown here is derived from an EMBL/GenBank/DDBJ whole genome shotgun (WGS) entry which is preliminary data.</text>
</comment>
<protein>
    <recommendedName>
        <fullName evidence="3">Alcohol acetyltransferase</fullName>
    </recommendedName>
</protein>
<dbReference type="GO" id="GO:0008080">
    <property type="term" value="F:N-acetyltransferase activity"/>
    <property type="evidence" value="ECO:0007669"/>
    <property type="project" value="TreeGrafter"/>
</dbReference>
<dbReference type="InterPro" id="IPR010828">
    <property type="entry name" value="Atf2/Sli1-like"/>
</dbReference>
<dbReference type="Pfam" id="PF07247">
    <property type="entry name" value="AATase"/>
    <property type="match status" value="1"/>
</dbReference>
<dbReference type="AlphaFoldDB" id="A0A9P0W190"/>
<proteinExistence type="predicted"/>
<dbReference type="InterPro" id="IPR052058">
    <property type="entry name" value="Alcohol_O-acetyltransferase"/>
</dbReference>
<evidence type="ECO:0000313" key="1">
    <source>
        <dbReference type="EMBL" id="CAH2355810.1"/>
    </source>
</evidence>
<reference evidence="1" key="1">
    <citation type="submission" date="2022-03" db="EMBL/GenBank/DDBJ databases">
        <authorList>
            <person name="Legras J.-L."/>
            <person name="Devillers H."/>
            <person name="Grondin C."/>
        </authorList>
    </citation>
    <scope>NUCLEOTIDE SEQUENCE</scope>
    <source>
        <strain evidence="1">CLIB 1423</strain>
    </source>
</reference>
<accession>A0A9P0W190</accession>
<dbReference type="PANTHER" id="PTHR28037:SF1">
    <property type="entry name" value="ALCOHOL O-ACETYLTRANSFERASE 1-RELATED"/>
    <property type="match status" value="1"/>
</dbReference>
<dbReference type="EMBL" id="CAKXYY010000035">
    <property type="protein sequence ID" value="CAH2355810.1"/>
    <property type="molecule type" value="Genomic_DNA"/>
</dbReference>
<sequence length="512" mass="58879">MIKDSHKRPPGFFERQYICRNTKDYWGNFNITVQYSSRISQNLLSNALRNVILGNQNFVLNFFRLSSYSAEDDHVANGFNYEVRPIQRILFSDVVAFETIDGHLDDECFVKMNQFRCHMNVDTSPLWRVILWESNDESSTQYLSFYCDHALFDGTSGVQFHRDLIEELARLSMDEGHLSFKETLFEYELDHSYLPDPLGDALENKIDLYHRPLIQKVILWFQKSTSLVRGKLLAIGTSLSRFLRSVFGFTDYSLIDDNGENKLFRYKPGTVGLIHKYKIINFSPKETSDVLRFCKSEGVTLTPFILIIATRSLEKTIFADINVLNNGKETATERYSTVSKISINGRRHYSAEVNKEKNLKYGVCVATTPIPLPSLADTDDGKLLRVIKKLSSDVLSYAVYRNCFWNFGDYLKTANFWDSFKSQIGNFTRDTLYTSNLGFVNIEKIDAWEVKNIWFTQSNGLVYHFVFSVVSSLSGGLNIGLGYLPEFDEVEGSVDGFVRTFKEDMLNFKSHA</sequence>
<organism evidence="1 2">
    <name type="scientific">[Candida] railenensis</name>
    <dbReference type="NCBI Taxonomy" id="45579"/>
    <lineage>
        <taxon>Eukaryota</taxon>
        <taxon>Fungi</taxon>
        <taxon>Dikarya</taxon>
        <taxon>Ascomycota</taxon>
        <taxon>Saccharomycotina</taxon>
        <taxon>Pichiomycetes</taxon>
        <taxon>Debaryomycetaceae</taxon>
        <taxon>Kurtzmaniella</taxon>
    </lineage>
</organism>
<dbReference type="PANTHER" id="PTHR28037">
    <property type="entry name" value="ALCOHOL O-ACETYLTRANSFERASE 1-RELATED"/>
    <property type="match status" value="1"/>
</dbReference>
<keyword evidence="2" id="KW-1185">Reference proteome</keyword>